<keyword evidence="2" id="KW-0106">Calcium</keyword>
<dbReference type="EMBL" id="NIVC01003205">
    <property type="protein sequence ID" value="PAA52640.1"/>
    <property type="molecule type" value="Genomic_DNA"/>
</dbReference>
<evidence type="ECO:0000256" key="2">
    <source>
        <dbReference type="RuleBase" id="RU363116"/>
    </source>
</evidence>
<protein>
    <recommendedName>
        <fullName evidence="2">Phospholipid scramblase</fullName>
    </recommendedName>
</protein>
<dbReference type="OrthoDB" id="191150at2759"/>
<dbReference type="GO" id="GO:0017128">
    <property type="term" value="F:phospholipid scramblase activity"/>
    <property type="evidence" value="ECO:0007669"/>
    <property type="project" value="InterPro"/>
</dbReference>
<keyword evidence="5" id="KW-1185">Reference proteome</keyword>
<dbReference type="PANTHER" id="PTHR23248:SF63">
    <property type="entry name" value="PHOSPHOLIPID SCRAMBLASE"/>
    <property type="match status" value="1"/>
</dbReference>
<keyword evidence="2" id="KW-0564">Palmitate</keyword>
<reference evidence="3 5" key="1">
    <citation type="submission" date="2017-06" db="EMBL/GenBank/DDBJ databases">
        <title>A platform for efficient transgenesis in Macrostomum lignano, a flatworm model organism for stem cell research.</title>
        <authorList>
            <person name="Berezikov E."/>
        </authorList>
    </citation>
    <scope>NUCLEOTIDE SEQUENCE [LARGE SCALE GENOMIC DNA]</scope>
    <source>
        <strain evidence="3">DV1</strain>
        <tissue evidence="3">Whole organism</tissue>
    </source>
</reference>
<dbReference type="STRING" id="282301.A0A267DTL2"/>
<dbReference type="GO" id="GO:0005886">
    <property type="term" value="C:plasma membrane"/>
    <property type="evidence" value="ECO:0007669"/>
    <property type="project" value="TreeGrafter"/>
</dbReference>
<evidence type="ECO:0000313" key="3">
    <source>
        <dbReference type="EMBL" id="PAA52640.1"/>
    </source>
</evidence>
<proteinExistence type="inferred from homology"/>
<dbReference type="PANTHER" id="PTHR23248">
    <property type="entry name" value="PHOSPHOLIPID SCRAMBLASE-RELATED"/>
    <property type="match status" value="1"/>
</dbReference>
<organism evidence="3 5">
    <name type="scientific">Macrostomum lignano</name>
    <dbReference type="NCBI Taxonomy" id="282301"/>
    <lineage>
        <taxon>Eukaryota</taxon>
        <taxon>Metazoa</taxon>
        <taxon>Spiralia</taxon>
        <taxon>Lophotrochozoa</taxon>
        <taxon>Platyhelminthes</taxon>
        <taxon>Rhabditophora</taxon>
        <taxon>Macrostomorpha</taxon>
        <taxon>Macrostomida</taxon>
        <taxon>Macrostomidae</taxon>
        <taxon>Macrostomum</taxon>
    </lineage>
</organism>
<evidence type="ECO:0000313" key="5">
    <source>
        <dbReference type="Proteomes" id="UP000215902"/>
    </source>
</evidence>
<accession>A0A267DTL2</accession>
<dbReference type="EMBL" id="NIVC01001148">
    <property type="protein sequence ID" value="PAA71679.1"/>
    <property type="molecule type" value="Genomic_DNA"/>
</dbReference>
<comment type="caution">
    <text evidence="3">The sequence shown here is derived from an EMBL/GenBank/DDBJ whole genome shotgun (WGS) entry which is preliminary data.</text>
</comment>
<dbReference type="AlphaFoldDB" id="A0A267DTL2"/>
<dbReference type="InterPro" id="IPR005552">
    <property type="entry name" value="Scramblase"/>
</dbReference>
<dbReference type="Proteomes" id="UP000215902">
    <property type="component" value="Unassembled WGS sequence"/>
</dbReference>
<comment type="similarity">
    <text evidence="1 2">Belongs to the phospholipid scramblase family.</text>
</comment>
<keyword evidence="2" id="KW-0449">Lipoprotein</keyword>
<dbReference type="SUPFAM" id="SSF54518">
    <property type="entry name" value="Tubby C-terminal domain-like"/>
    <property type="match status" value="1"/>
</dbReference>
<dbReference type="Pfam" id="PF03803">
    <property type="entry name" value="Scramblase"/>
    <property type="match status" value="1"/>
</dbReference>
<evidence type="ECO:0000313" key="4">
    <source>
        <dbReference type="EMBL" id="PAA71679.1"/>
    </source>
</evidence>
<comment type="cofactor">
    <cofactor evidence="2">
        <name>Ca(2+)</name>
        <dbReference type="ChEBI" id="CHEBI:29108"/>
    </cofactor>
</comment>
<dbReference type="InterPro" id="IPR025659">
    <property type="entry name" value="Tubby-like_C"/>
</dbReference>
<gene>
    <name evidence="4" type="ORF">BOX15_Mlig026026g1</name>
    <name evidence="3" type="ORF">BOX15_Mlig026026g2</name>
</gene>
<name>A0A267DTL2_9PLAT</name>
<evidence type="ECO:0000256" key="1">
    <source>
        <dbReference type="ARBA" id="ARBA00005350"/>
    </source>
</evidence>
<comment type="function">
    <text evidence="2">May mediate accelerated ATP-independent bidirectional transbilayer migration of phospholipids upon binding calcium ions that results in a loss of phospholipid asymmetry in the plasma membrane.</text>
</comment>
<sequence>MDRLAALEKIQVKQKVELIEAVTGFETNNEYEIKDGAGVTFLRAKESTGLCGRMCCGAHRAFTINITDPNGRNVIRVVRDYKCFFIGQCCSCCSCCRDSVTVEAPQGNIVGFVLQQCSACNANFTIRDSHGMVVLHLKGPCYCGCRCPGQKYTFRMMSADETHEVGRLHKEWAGFAKEILTDADTFLLEVPQDMAVETKATLVAAVLLIDFMFFEDNSGKNKVASTHHH</sequence>